<dbReference type="AlphaFoldDB" id="A0A9P0PIR8"/>
<organism evidence="1 2">
    <name type="scientific">Acanthoscelides obtectus</name>
    <name type="common">Bean weevil</name>
    <name type="synonym">Bruchus obtectus</name>
    <dbReference type="NCBI Taxonomy" id="200917"/>
    <lineage>
        <taxon>Eukaryota</taxon>
        <taxon>Metazoa</taxon>
        <taxon>Ecdysozoa</taxon>
        <taxon>Arthropoda</taxon>
        <taxon>Hexapoda</taxon>
        <taxon>Insecta</taxon>
        <taxon>Pterygota</taxon>
        <taxon>Neoptera</taxon>
        <taxon>Endopterygota</taxon>
        <taxon>Coleoptera</taxon>
        <taxon>Polyphaga</taxon>
        <taxon>Cucujiformia</taxon>
        <taxon>Chrysomeloidea</taxon>
        <taxon>Chrysomelidae</taxon>
        <taxon>Bruchinae</taxon>
        <taxon>Bruchini</taxon>
        <taxon>Acanthoscelides</taxon>
    </lineage>
</organism>
<gene>
    <name evidence="1" type="ORF">ACAOBT_LOCUS17786</name>
</gene>
<name>A0A9P0PIR8_ACAOB</name>
<protein>
    <submittedName>
        <fullName evidence="1">Uncharacterized protein</fullName>
    </submittedName>
</protein>
<evidence type="ECO:0000313" key="1">
    <source>
        <dbReference type="EMBL" id="CAH1987325.1"/>
    </source>
</evidence>
<comment type="caution">
    <text evidence="1">The sequence shown here is derived from an EMBL/GenBank/DDBJ whole genome shotgun (WGS) entry which is preliminary data.</text>
</comment>
<keyword evidence="2" id="KW-1185">Reference proteome</keyword>
<sequence length="413" mass="47652">MSSDGGEQDKTRLLRMIRNEYDERNVEMTSEDIRARDECSFMSRKEYQWKIGSSVLRINKRKSFKYTPNDCGLVLDGDRRYFKRGKDDCRCLPSNGVCSVDRNTVLDAVVDVMHLTYPAFSRQKARKRKKIMGKGRRKMKTNEILLPDLEGPECTVLQSARKNSCAVKNHAMSATAPARLLEEDTGSSRGPDVKKALRDVVRGFLVKFGHIEELEAITDRKPEDPTRAVVHYLSSNQSFVRIKMGKAQQLQQRCVSRKRNVSEDEELEFKENPVLYEAAKEKDTWKKLLLNSLNHRQRDEQRYFIWNQPERQSLNTSCHNSHKEEKNKQKELDKACFVAVGSILQVLLQQGTNIAGLASELNSRKSSPGYLLDVLRSKGHIRRKCFDSYVFLLFVDYIPATSRDYSNENEQIP</sequence>
<reference evidence="1" key="1">
    <citation type="submission" date="2022-03" db="EMBL/GenBank/DDBJ databases">
        <authorList>
            <person name="Sayadi A."/>
        </authorList>
    </citation>
    <scope>NUCLEOTIDE SEQUENCE</scope>
</reference>
<dbReference type="Proteomes" id="UP001152888">
    <property type="component" value="Unassembled WGS sequence"/>
</dbReference>
<dbReference type="EMBL" id="CAKOFQ010007017">
    <property type="protein sequence ID" value="CAH1987325.1"/>
    <property type="molecule type" value="Genomic_DNA"/>
</dbReference>
<evidence type="ECO:0000313" key="2">
    <source>
        <dbReference type="Proteomes" id="UP001152888"/>
    </source>
</evidence>
<proteinExistence type="predicted"/>
<accession>A0A9P0PIR8</accession>